<comment type="caution">
    <text evidence="2">The sequence shown here is derived from an EMBL/GenBank/DDBJ whole genome shotgun (WGS) entry which is preliminary data.</text>
</comment>
<feature type="transmembrane region" description="Helical" evidence="1">
    <location>
        <begin position="48"/>
        <end position="67"/>
    </location>
</feature>
<gene>
    <name evidence="2" type="ORF">GCM10007989_13540</name>
</gene>
<reference evidence="2" key="2">
    <citation type="submission" date="2020-09" db="EMBL/GenBank/DDBJ databases">
        <authorList>
            <person name="Sun Q."/>
            <person name="Kim S."/>
        </authorList>
    </citation>
    <scope>NUCLEOTIDE SEQUENCE</scope>
    <source>
        <strain evidence="2">KCTC 32437</strain>
    </source>
</reference>
<dbReference type="EMBL" id="BMZE01000001">
    <property type="protein sequence ID" value="GHA19316.1"/>
    <property type="molecule type" value="Genomic_DNA"/>
</dbReference>
<keyword evidence="1" id="KW-1133">Transmembrane helix</keyword>
<dbReference type="Proteomes" id="UP000646579">
    <property type="component" value="Unassembled WGS sequence"/>
</dbReference>
<sequence length="133" mass="15252">MNTLELMMLALAAILVVSDTSRWFRIAILLITLVHFLPALGATPEVDFIFTTLMWVLVIGNLIFAIVRRWRWERAGRPKPNPVLLFEDEEIELKSGIHIVVPEEQRLYSPLCGKQEFEHALARAGIRSIDRES</sequence>
<keyword evidence="1" id="KW-0812">Transmembrane</keyword>
<keyword evidence="3" id="KW-1185">Reference proteome</keyword>
<dbReference type="AlphaFoldDB" id="A0A918S3S8"/>
<keyword evidence="1" id="KW-0472">Membrane</keyword>
<evidence type="ECO:0000256" key="1">
    <source>
        <dbReference type="SAM" id="Phobius"/>
    </source>
</evidence>
<name>A0A918S3S8_9HYPH</name>
<organism evidence="2 3">
    <name type="scientific">Devosia pacifica</name>
    <dbReference type="NCBI Taxonomy" id="1335967"/>
    <lineage>
        <taxon>Bacteria</taxon>
        <taxon>Pseudomonadati</taxon>
        <taxon>Pseudomonadota</taxon>
        <taxon>Alphaproteobacteria</taxon>
        <taxon>Hyphomicrobiales</taxon>
        <taxon>Devosiaceae</taxon>
        <taxon>Devosia</taxon>
    </lineage>
</organism>
<accession>A0A918S3S8</accession>
<feature type="transmembrane region" description="Helical" evidence="1">
    <location>
        <begin position="23"/>
        <end position="42"/>
    </location>
</feature>
<evidence type="ECO:0000313" key="2">
    <source>
        <dbReference type="EMBL" id="GHA19316.1"/>
    </source>
</evidence>
<protein>
    <submittedName>
        <fullName evidence="2">Uncharacterized protein</fullName>
    </submittedName>
</protein>
<reference evidence="2" key="1">
    <citation type="journal article" date="2014" name="Int. J. Syst. Evol. Microbiol.">
        <title>Complete genome sequence of Corynebacterium casei LMG S-19264T (=DSM 44701T), isolated from a smear-ripened cheese.</title>
        <authorList>
            <consortium name="US DOE Joint Genome Institute (JGI-PGF)"/>
            <person name="Walter F."/>
            <person name="Albersmeier A."/>
            <person name="Kalinowski J."/>
            <person name="Ruckert C."/>
        </authorList>
    </citation>
    <scope>NUCLEOTIDE SEQUENCE</scope>
    <source>
        <strain evidence="2">KCTC 32437</strain>
    </source>
</reference>
<dbReference type="RefSeq" id="WP_189424513.1">
    <property type="nucleotide sequence ID" value="NZ_BMZE01000001.1"/>
</dbReference>
<evidence type="ECO:0000313" key="3">
    <source>
        <dbReference type="Proteomes" id="UP000646579"/>
    </source>
</evidence>
<proteinExistence type="predicted"/>